<reference evidence="2 3" key="1">
    <citation type="submission" date="2019-06" db="EMBL/GenBank/DDBJ databases">
        <title>Whole genome shotgun sequence of Zoogloea ramigera NBRC 15342.</title>
        <authorList>
            <person name="Hosoyama A."/>
            <person name="Uohara A."/>
            <person name="Ohji S."/>
            <person name="Ichikawa N."/>
        </authorList>
    </citation>
    <scope>NUCLEOTIDE SEQUENCE [LARGE SCALE GENOMIC DNA]</scope>
    <source>
        <strain evidence="2 3">NBRC 15342</strain>
    </source>
</reference>
<dbReference type="PROSITE" id="PS00409">
    <property type="entry name" value="PROKAR_NTER_METHYL"/>
    <property type="match status" value="1"/>
</dbReference>
<accession>A0A4Y4CQW0</accession>
<organism evidence="2 3">
    <name type="scientific">Zoogloea ramigera</name>
    <dbReference type="NCBI Taxonomy" id="350"/>
    <lineage>
        <taxon>Bacteria</taxon>
        <taxon>Pseudomonadati</taxon>
        <taxon>Pseudomonadota</taxon>
        <taxon>Betaproteobacteria</taxon>
        <taxon>Rhodocyclales</taxon>
        <taxon>Zoogloeaceae</taxon>
        <taxon>Zoogloea</taxon>
    </lineage>
</organism>
<protein>
    <recommendedName>
        <fullName evidence="4">Type IV pilus assembly protein PilE</fullName>
    </recommendedName>
</protein>
<dbReference type="AlphaFoldDB" id="A0A4Y4CQW0"/>
<gene>
    <name evidence="2" type="ORF">ZRA01_07590</name>
</gene>
<sequence>MQMSKQTGFTLIELMIVVVVVGILTGIAVPAYTDHIVRGKIAQGVGALSEAKVRMEQVFNSERTYNCALDFSPVFNETPFSVAISNCTTTTFTMTATGKSANGMSGYTYTINQSGEKTSKTPSVTASQSCWLLSKGATSC</sequence>
<keyword evidence="1" id="KW-0812">Transmembrane</keyword>
<evidence type="ECO:0000313" key="2">
    <source>
        <dbReference type="EMBL" id="GEC94686.1"/>
    </source>
</evidence>
<keyword evidence="1" id="KW-1133">Transmembrane helix</keyword>
<dbReference type="GO" id="GO:0043683">
    <property type="term" value="P:type IV pilus assembly"/>
    <property type="evidence" value="ECO:0007669"/>
    <property type="project" value="InterPro"/>
</dbReference>
<feature type="transmembrane region" description="Helical" evidence="1">
    <location>
        <begin position="12"/>
        <end position="32"/>
    </location>
</feature>
<dbReference type="EMBL" id="BJNV01000009">
    <property type="protein sequence ID" value="GEC94686.1"/>
    <property type="molecule type" value="Genomic_DNA"/>
</dbReference>
<dbReference type="NCBIfam" id="TIGR02532">
    <property type="entry name" value="IV_pilin_GFxxxE"/>
    <property type="match status" value="1"/>
</dbReference>
<dbReference type="Pfam" id="PF16732">
    <property type="entry name" value="ComP_DUS"/>
    <property type="match status" value="1"/>
</dbReference>
<evidence type="ECO:0008006" key="4">
    <source>
        <dbReference type="Google" id="ProtNLM"/>
    </source>
</evidence>
<evidence type="ECO:0000313" key="3">
    <source>
        <dbReference type="Proteomes" id="UP000318422"/>
    </source>
</evidence>
<dbReference type="InterPro" id="IPR045584">
    <property type="entry name" value="Pilin-like"/>
</dbReference>
<evidence type="ECO:0000256" key="1">
    <source>
        <dbReference type="SAM" id="Phobius"/>
    </source>
</evidence>
<dbReference type="SUPFAM" id="SSF54523">
    <property type="entry name" value="Pili subunits"/>
    <property type="match status" value="1"/>
</dbReference>
<dbReference type="Gene3D" id="3.30.700.10">
    <property type="entry name" value="Glycoprotein, Type 4 Pilin"/>
    <property type="match status" value="1"/>
</dbReference>
<proteinExistence type="predicted"/>
<dbReference type="Pfam" id="PF07963">
    <property type="entry name" value="N_methyl"/>
    <property type="match status" value="1"/>
</dbReference>
<dbReference type="InterPro" id="IPR012902">
    <property type="entry name" value="N_methyl_site"/>
</dbReference>
<dbReference type="InterPro" id="IPR031982">
    <property type="entry name" value="PilE-like"/>
</dbReference>
<keyword evidence="1" id="KW-0472">Membrane</keyword>
<name>A0A4Y4CQW0_ZOORA</name>
<dbReference type="Proteomes" id="UP000318422">
    <property type="component" value="Unassembled WGS sequence"/>
</dbReference>
<comment type="caution">
    <text evidence="2">The sequence shown here is derived from an EMBL/GenBank/DDBJ whole genome shotgun (WGS) entry which is preliminary data.</text>
</comment>
<keyword evidence="3" id="KW-1185">Reference proteome</keyword>